<keyword evidence="2" id="KW-0547">Nucleotide-binding</keyword>
<dbReference type="RefSeq" id="WP_188400818.1">
    <property type="nucleotide sequence ID" value="NZ_BMCE01000001.1"/>
</dbReference>
<dbReference type="Gene3D" id="3.40.50.300">
    <property type="entry name" value="P-loop containing nucleotide triphosphate hydrolases"/>
    <property type="match status" value="1"/>
</dbReference>
<dbReference type="CDD" id="cd05387">
    <property type="entry name" value="BY-kinase"/>
    <property type="match status" value="1"/>
</dbReference>
<evidence type="ECO:0000256" key="4">
    <source>
        <dbReference type="ARBA" id="ARBA00022840"/>
    </source>
</evidence>
<evidence type="ECO:0000313" key="8">
    <source>
        <dbReference type="Proteomes" id="UP001319060"/>
    </source>
</evidence>
<keyword evidence="4" id="KW-0067">ATP-binding</keyword>
<accession>A0ABS2ZE98</accession>
<proteinExistence type="predicted"/>
<dbReference type="PANTHER" id="PTHR32309:SF31">
    <property type="entry name" value="CAPSULAR EXOPOLYSACCHARIDE FAMILY"/>
    <property type="match status" value="1"/>
</dbReference>
<evidence type="ECO:0000256" key="2">
    <source>
        <dbReference type="ARBA" id="ARBA00022741"/>
    </source>
</evidence>
<keyword evidence="3 7" id="KW-0418">Kinase</keyword>
<name>A0ABS2ZE98_9BACL</name>
<dbReference type="NCBIfam" id="TIGR01007">
    <property type="entry name" value="eps_fam"/>
    <property type="match status" value="1"/>
</dbReference>
<dbReference type="GO" id="GO:0016301">
    <property type="term" value="F:kinase activity"/>
    <property type="evidence" value="ECO:0007669"/>
    <property type="project" value="UniProtKB-KW"/>
</dbReference>
<dbReference type="SUPFAM" id="SSF52540">
    <property type="entry name" value="P-loop containing nucleoside triphosphate hydrolases"/>
    <property type="match status" value="1"/>
</dbReference>
<dbReference type="InterPro" id="IPR005702">
    <property type="entry name" value="Wzc-like_C"/>
</dbReference>
<dbReference type="InterPro" id="IPR027417">
    <property type="entry name" value="P-loop_NTPase"/>
</dbReference>
<keyword evidence="8" id="KW-1185">Reference proteome</keyword>
<keyword evidence="5" id="KW-0829">Tyrosine-protein kinase</keyword>
<protein>
    <submittedName>
        <fullName evidence="7">CpsD/CapB family tyrosine-protein kinase</fullName>
    </submittedName>
</protein>
<evidence type="ECO:0000256" key="3">
    <source>
        <dbReference type="ARBA" id="ARBA00022777"/>
    </source>
</evidence>
<reference evidence="7 8" key="1">
    <citation type="submission" date="2021-01" db="EMBL/GenBank/DDBJ databases">
        <title>Genome Sequencing of Type Strains.</title>
        <authorList>
            <person name="Lemaire J.F."/>
            <person name="Inderbitzin P."/>
            <person name="Collins S.B."/>
            <person name="Wespe N."/>
            <person name="Knight-Connoni V."/>
        </authorList>
    </citation>
    <scope>NUCLEOTIDE SEQUENCE [LARGE SCALE GENOMIC DNA]</scope>
    <source>
        <strain evidence="7 8">DSM 14730</strain>
    </source>
</reference>
<dbReference type="InterPro" id="IPR025669">
    <property type="entry name" value="AAA_dom"/>
</dbReference>
<evidence type="ECO:0000259" key="6">
    <source>
        <dbReference type="Pfam" id="PF13614"/>
    </source>
</evidence>
<dbReference type="Proteomes" id="UP001319060">
    <property type="component" value="Unassembled WGS sequence"/>
</dbReference>
<dbReference type="Pfam" id="PF13614">
    <property type="entry name" value="AAA_31"/>
    <property type="match status" value="1"/>
</dbReference>
<keyword evidence="1" id="KW-0808">Transferase</keyword>
<gene>
    <name evidence="7" type="ORF">JYA64_14415</name>
</gene>
<comment type="caution">
    <text evidence="7">The sequence shown here is derived from an EMBL/GenBank/DDBJ whole genome shotgun (WGS) entry which is preliminary data.</text>
</comment>
<feature type="domain" description="AAA" evidence="6">
    <location>
        <begin position="36"/>
        <end position="196"/>
    </location>
</feature>
<evidence type="ECO:0000256" key="1">
    <source>
        <dbReference type="ARBA" id="ARBA00022679"/>
    </source>
</evidence>
<organism evidence="7 8">
    <name type="scientific">Fictibacillus barbaricus</name>
    <dbReference type="NCBI Taxonomy" id="182136"/>
    <lineage>
        <taxon>Bacteria</taxon>
        <taxon>Bacillati</taxon>
        <taxon>Bacillota</taxon>
        <taxon>Bacilli</taxon>
        <taxon>Bacillales</taxon>
        <taxon>Fictibacillaceae</taxon>
        <taxon>Fictibacillus</taxon>
    </lineage>
</organism>
<dbReference type="EMBL" id="JAFHKS010000044">
    <property type="protein sequence ID" value="MBN3546498.1"/>
    <property type="molecule type" value="Genomic_DNA"/>
</dbReference>
<sequence>MLRAKKDPVIKYNRSTEEVRILRSNIEKQMEDSRSQIMMITSPKGSSHHIYISSHLAISFAEQGKKVLLVDADLRNPTLHTYFNLPNTKGFSDVVLQGENVFLHARSDYLKGLYILTAGNLYHTPIDLWVSKKIQHAVNSWKEMFDLVLFHAPSYLEISDAQILVDQCDGVLLVVQKGKTKIEDASAAKQQISRSKKTILGVIYQTG</sequence>
<dbReference type="PANTHER" id="PTHR32309">
    <property type="entry name" value="TYROSINE-PROTEIN KINASE"/>
    <property type="match status" value="1"/>
</dbReference>
<evidence type="ECO:0000313" key="7">
    <source>
        <dbReference type="EMBL" id="MBN3546498.1"/>
    </source>
</evidence>
<dbReference type="InterPro" id="IPR050445">
    <property type="entry name" value="Bact_polysacc_biosynth/exp"/>
</dbReference>
<evidence type="ECO:0000256" key="5">
    <source>
        <dbReference type="ARBA" id="ARBA00023137"/>
    </source>
</evidence>